<dbReference type="Gene3D" id="3.40.50.1440">
    <property type="entry name" value="Tubulin/FtsZ, GTPase domain"/>
    <property type="match status" value="1"/>
</dbReference>
<dbReference type="InterPro" id="IPR024757">
    <property type="entry name" value="FtsZ_C"/>
</dbReference>
<dbReference type="GO" id="GO:0005525">
    <property type="term" value="F:GTP binding"/>
    <property type="evidence" value="ECO:0007669"/>
    <property type="project" value="UniProtKB-UniRule"/>
</dbReference>
<feature type="binding site" evidence="5">
    <location>
        <begin position="24"/>
        <end position="28"/>
    </location>
    <ligand>
        <name>GTP</name>
        <dbReference type="ChEBI" id="CHEBI:37565"/>
    </ligand>
</feature>
<evidence type="ECO:0000259" key="10">
    <source>
        <dbReference type="SMART" id="SM00865"/>
    </source>
</evidence>
<dbReference type="Gene3D" id="3.30.1330.20">
    <property type="entry name" value="Tubulin/FtsZ, C-terminal domain"/>
    <property type="match status" value="1"/>
</dbReference>
<dbReference type="InterPro" id="IPR020805">
    <property type="entry name" value="Cell_div_FtsZ_CS"/>
</dbReference>
<dbReference type="PROSITE" id="PS01134">
    <property type="entry name" value="FTSZ_1"/>
    <property type="match status" value="1"/>
</dbReference>
<feature type="domain" description="Tubulin/FtsZ 2-layer sandwich" evidence="10">
    <location>
        <begin position="210"/>
        <end position="328"/>
    </location>
</feature>
<reference evidence="11 12" key="1">
    <citation type="submission" date="2020-08" db="EMBL/GenBank/DDBJ databases">
        <title>Genome sequence of Sphingomonas lutea KCTC 23642T.</title>
        <authorList>
            <person name="Hyun D.-W."/>
            <person name="Bae J.-W."/>
        </authorList>
    </citation>
    <scope>NUCLEOTIDE SEQUENCE [LARGE SCALE GENOMIC DNA]</scope>
    <source>
        <strain evidence="11 12">KCTC 23642</strain>
    </source>
</reference>
<dbReference type="RefSeq" id="WP_187537903.1">
    <property type="nucleotide sequence ID" value="NZ_BAABJT010000001.1"/>
</dbReference>
<evidence type="ECO:0000256" key="7">
    <source>
        <dbReference type="RuleBase" id="RU000631"/>
    </source>
</evidence>
<name>A0A7G9SHI9_9SPHN</name>
<keyword evidence="4 5" id="KW-0342">GTP-binding</keyword>
<organism evidence="11 12">
    <name type="scientific">Sphingomonas lutea</name>
    <dbReference type="NCBI Taxonomy" id="1045317"/>
    <lineage>
        <taxon>Bacteria</taxon>
        <taxon>Pseudomonadati</taxon>
        <taxon>Pseudomonadota</taxon>
        <taxon>Alphaproteobacteria</taxon>
        <taxon>Sphingomonadales</taxon>
        <taxon>Sphingomonadaceae</taxon>
        <taxon>Sphingomonas</taxon>
    </lineage>
</organism>
<dbReference type="InterPro" id="IPR003008">
    <property type="entry name" value="Tubulin_FtsZ_GTPase"/>
</dbReference>
<dbReference type="InterPro" id="IPR037103">
    <property type="entry name" value="Tubulin/FtsZ-like_C"/>
</dbReference>
<keyword evidence="2 5" id="KW-0963">Cytoplasm</keyword>
<comment type="similarity">
    <text evidence="1 5 7">Belongs to the FtsZ family.</text>
</comment>
<dbReference type="InterPro" id="IPR000158">
    <property type="entry name" value="Cell_div_FtsZ"/>
</dbReference>
<comment type="subcellular location">
    <subcellularLocation>
        <location evidence="5">Cytoplasm</location>
    </subcellularLocation>
    <text evidence="5">Assembles at midcell at the inner surface of the cytoplasmic membrane.</text>
</comment>
<dbReference type="EMBL" id="CP060718">
    <property type="protein sequence ID" value="QNN67314.1"/>
    <property type="molecule type" value="Genomic_DNA"/>
</dbReference>
<comment type="function">
    <text evidence="5 7">Essential cell division protein that forms a contractile ring structure (Z ring) at the future cell division site. The regulation of the ring assembly controls the timing and the location of cell division. One of the functions of the FtsZ ring is to recruit other cell division proteins to the septum to produce a new cell wall between the dividing cells. Binds GTP and shows GTPase activity.</text>
</comment>
<dbReference type="GO" id="GO:0003924">
    <property type="term" value="F:GTPase activity"/>
    <property type="evidence" value="ECO:0007669"/>
    <property type="project" value="UniProtKB-UniRule"/>
</dbReference>
<dbReference type="InterPro" id="IPR045061">
    <property type="entry name" value="FtsZ/CetZ"/>
</dbReference>
<feature type="region of interest" description="Disordered" evidence="8">
    <location>
        <begin position="422"/>
        <end position="450"/>
    </location>
</feature>
<evidence type="ECO:0000259" key="9">
    <source>
        <dbReference type="SMART" id="SM00864"/>
    </source>
</evidence>
<dbReference type="NCBIfam" id="TIGR00065">
    <property type="entry name" value="ftsZ"/>
    <property type="match status" value="1"/>
</dbReference>
<dbReference type="FunFam" id="3.30.1330.20:FF:000011">
    <property type="entry name" value="Cell division protein FtsZ"/>
    <property type="match status" value="1"/>
</dbReference>
<dbReference type="Proteomes" id="UP000515971">
    <property type="component" value="Chromosome"/>
</dbReference>
<evidence type="ECO:0000256" key="5">
    <source>
        <dbReference type="HAMAP-Rule" id="MF_00909"/>
    </source>
</evidence>
<dbReference type="Pfam" id="PF00091">
    <property type="entry name" value="Tubulin"/>
    <property type="match status" value="1"/>
</dbReference>
<accession>A0A7G9SHI9</accession>
<feature type="binding site" evidence="5">
    <location>
        <position position="146"/>
    </location>
    <ligand>
        <name>GTP</name>
        <dbReference type="ChEBI" id="CHEBI:37565"/>
    </ligand>
</feature>
<dbReference type="GO" id="GO:0000917">
    <property type="term" value="P:division septum assembly"/>
    <property type="evidence" value="ECO:0007669"/>
    <property type="project" value="UniProtKB-KW"/>
</dbReference>
<dbReference type="FunFam" id="3.40.50.1440:FF:000001">
    <property type="entry name" value="Cell division protein FtsZ"/>
    <property type="match status" value="1"/>
</dbReference>
<sequence length="450" mass="46934">MSIDFIRPEVDELRPRISVIGVGGAGGNAIANMMRADVQGVDFVVANTDAQALNSSLADRRIQLGLRITQGLGAGSRPEIGRAAAEESIEEITAALEGAHMCFIAAGMGGGTGTGAAPVIAKAARDKGILTVGVVTKPFAFEGSRRGRSADSGISELQQHVDTLIVIPNQNLFRLANSETTFKEAFEMADEVLQQGVRGITDLMVMPGLINLDFADVRSVMSEMGKAMMGTGEADGDNRAIEAAEKAISNPLLDGVSMKGAKGVIISITGGEDMRLMEVDEAASHIKELVDPDANIIWGSAFNNDLGGKIRVSVVATGIEAEVGAQPAPGKVFTFPARAVGTAAPAQPVATAPEPIEEDDIDTTAQEEGDELLLGDDDILTTPVGAPPIAPPDDDDATDQPTAAGGGGTLFERMSNIARGAPKAQIEEGEPGFSREPIDIPRFLNRQNNQ</sequence>
<proteinExistence type="inferred from homology"/>
<dbReference type="GO" id="GO:0051258">
    <property type="term" value="P:protein polymerization"/>
    <property type="evidence" value="ECO:0007669"/>
    <property type="project" value="UniProtKB-UniRule"/>
</dbReference>
<dbReference type="Pfam" id="PF12327">
    <property type="entry name" value="FtsZ_C"/>
    <property type="match status" value="1"/>
</dbReference>
<dbReference type="InterPro" id="IPR008280">
    <property type="entry name" value="Tub_FtsZ_C"/>
</dbReference>
<feature type="binding site" evidence="5">
    <location>
        <position position="190"/>
    </location>
    <ligand>
        <name>GTP</name>
        <dbReference type="ChEBI" id="CHEBI:37565"/>
    </ligand>
</feature>
<dbReference type="PROSITE" id="PS01135">
    <property type="entry name" value="FTSZ_2"/>
    <property type="match status" value="1"/>
</dbReference>
<evidence type="ECO:0000256" key="6">
    <source>
        <dbReference type="NCBIfam" id="TIGR00065"/>
    </source>
</evidence>
<feature type="binding site" evidence="5">
    <location>
        <position position="142"/>
    </location>
    <ligand>
        <name>GTP</name>
        <dbReference type="ChEBI" id="CHEBI:37565"/>
    </ligand>
</feature>
<dbReference type="PANTHER" id="PTHR30314:SF3">
    <property type="entry name" value="MITOCHONDRIAL DIVISION PROTEIN FSZA"/>
    <property type="match status" value="1"/>
</dbReference>
<dbReference type="GO" id="GO:0005737">
    <property type="term" value="C:cytoplasm"/>
    <property type="evidence" value="ECO:0007669"/>
    <property type="project" value="UniProtKB-SubCell"/>
</dbReference>
<dbReference type="SMART" id="SM00865">
    <property type="entry name" value="Tubulin_C"/>
    <property type="match status" value="1"/>
</dbReference>
<feature type="region of interest" description="Disordered" evidence="8">
    <location>
        <begin position="381"/>
        <end position="410"/>
    </location>
</feature>
<dbReference type="InterPro" id="IPR018316">
    <property type="entry name" value="Tubulin/FtsZ_2-layer-sand-dom"/>
</dbReference>
<evidence type="ECO:0000313" key="12">
    <source>
        <dbReference type="Proteomes" id="UP000515971"/>
    </source>
</evidence>
<comment type="subunit">
    <text evidence="5">Homodimer. Polymerizes to form a dynamic ring structure in a strictly GTP-dependent manner. Interacts directly with several other division proteins.</text>
</comment>
<dbReference type="HAMAP" id="MF_00909">
    <property type="entry name" value="FtsZ"/>
    <property type="match status" value="1"/>
</dbReference>
<evidence type="ECO:0000256" key="2">
    <source>
        <dbReference type="ARBA" id="ARBA00022490"/>
    </source>
</evidence>
<keyword evidence="3 5" id="KW-0547">Nucleotide-binding</keyword>
<dbReference type="GO" id="GO:0043093">
    <property type="term" value="P:FtsZ-dependent cytokinesis"/>
    <property type="evidence" value="ECO:0007669"/>
    <property type="project" value="UniProtKB-UniRule"/>
</dbReference>
<dbReference type="SUPFAM" id="SSF52490">
    <property type="entry name" value="Tubulin nucleotide-binding domain-like"/>
    <property type="match status" value="1"/>
</dbReference>
<evidence type="ECO:0000256" key="8">
    <source>
        <dbReference type="SAM" id="MobiDB-lite"/>
    </source>
</evidence>
<evidence type="ECO:0000256" key="3">
    <source>
        <dbReference type="ARBA" id="ARBA00022741"/>
    </source>
</evidence>
<gene>
    <name evidence="5 11" type="primary">ftsZ</name>
    <name evidence="11" type="ORF">H9L13_12015</name>
</gene>
<dbReference type="AlphaFoldDB" id="A0A7G9SHI9"/>
<feature type="domain" description="Tubulin/FtsZ GTPase" evidence="9">
    <location>
        <begin position="16"/>
        <end position="208"/>
    </location>
</feature>
<keyword evidence="12" id="KW-1185">Reference proteome</keyword>
<dbReference type="PRINTS" id="PR00423">
    <property type="entry name" value="CELLDVISFTSZ"/>
</dbReference>
<evidence type="ECO:0000256" key="4">
    <source>
        <dbReference type="ARBA" id="ARBA00023134"/>
    </source>
</evidence>
<dbReference type="GO" id="GO:0032153">
    <property type="term" value="C:cell division site"/>
    <property type="evidence" value="ECO:0007669"/>
    <property type="project" value="UniProtKB-UniRule"/>
</dbReference>
<feature type="binding site" evidence="5">
    <location>
        <begin position="111"/>
        <end position="113"/>
    </location>
    <ligand>
        <name>GTP</name>
        <dbReference type="ChEBI" id="CHEBI:37565"/>
    </ligand>
</feature>
<protein>
    <recommendedName>
        <fullName evidence="5 6">Cell division protein FtsZ</fullName>
    </recommendedName>
</protein>
<dbReference type="KEGG" id="slut:H9L13_12015"/>
<keyword evidence="5 7" id="KW-0717">Septation</keyword>
<dbReference type="InterPro" id="IPR036525">
    <property type="entry name" value="Tubulin/FtsZ_GTPase_sf"/>
</dbReference>
<evidence type="ECO:0000313" key="11">
    <source>
        <dbReference type="EMBL" id="QNN67314.1"/>
    </source>
</evidence>
<dbReference type="PANTHER" id="PTHR30314">
    <property type="entry name" value="CELL DIVISION PROTEIN FTSZ-RELATED"/>
    <property type="match status" value="1"/>
</dbReference>
<keyword evidence="5 7" id="KW-0132">Cell division</keyword>
<dbReference type="CDD" id="cd02201">
    <property type="entry name" value="FtsZ_type1"/>
    <property type="match status" value="1"/>
</dbReference>
<keyword evidence="5 7" id="KW-0131">Cell cycle</keyword>
<dbReference type="SMART" id="SM00864">
    <property type="entry name" value="Tubulin"/>
    <property type="match status" value="1"/>
</dbReference>
<evidence type="ECO:0000256" key="1">
    <source>
        <dbReference type="ARBA" id="ARBA00009690"/>
    </source>
</evidence>
<dbReference type="SUPFAM" id="SSF55307">
    <property type="entry name" value="Tubulin C-terminal domain-like"/>
    <property type="match status" value="1"/>
</dbReference>